<name>A0A2T4TV99_9BACT</name>
<comment type="caution">
    <text evidence="2">The sequence shown here is derived from an EMBL/GenBank/DDBJ whole genome shotgun (WGS) entry which is preliminary data.</text>
</comment>
<gene>
    <name evidence="2" type="ORF">CLG94_11710</name>
</gene>
<evidence type="ECO:0000313" key="2">
    <source>
        <dbReference type="EMBL" id="PTL35043.1"/>
    </source>
</evidence>
<sequence>MKRRSHWIQSLCFAILFLAFAGEPVKAQEVHDDPEARALLEEARQRVVVWDRFPGFKAKLEVNQDGKRSGGELTVLPSGKVEVELQDREAAEWARGIMKSIVNHRLKMDTHKHEDAPVAFGPKDQHPLGRLVKKGDRSSSTYRIKGRQILQVSQKTEKGSLSLNVLEHVPTLHGFLAKQVAVFQFDEKDSLVKSTVFTDEYVEVEGFWLPRSRVIIVAQGGKIEVSTLQFQEHRLLPKAAAKAPAS</sequence>
<evidence type="ECO:0000313" key="3">
    <source>
        <dbReference type="Proteomes" id="UP000241436"/>
    </source>
</evidence>
<dbReference type="EMBL" id="NVQC01000031">
    <property type="protein sequence ID" value="PTL35043.1"/>
    <property type="molecule type" value="Genomic_DNA"/>
</dbReference>
<accession>A0A2T4TV99</accession>
<dbReference type="RefSeq" id="WP_107563779.1">
    <property type="nucleotide sequence ID" value="NZ_NVQC01000031.1"/>
</dbReference>
<dbReference type="InterPro" id="IPR021809">
    <property type="entry name" value="DUF3386"/>
</dbReference>
<feature type="chain" id="PRO_5015501560" description="DUF3386 domain-containing protein" evidence="1">
    <location>
        <begin position="22"/>
        <end position="246"/>
    </location>
</feature>
<keyword evidence="1" id="KW-0732">Signal</keyword>
<keyword evidence="3" id="KW-1185">Reference proteome</keyword>
<evidence type="ECO:0008006" key="4">
    <source>
        <dbReference type="Google" id="ProtNLM"/>
    </source>
</evidence>
<dbReference type="OrthoDB" id="214437at2"/>
<dbReference type="AlphaFoldDB" id="A0A2T4TV99"/>
<organism evidence="2 3">
    <name type="scientific">Candidatus Methylomirabilis limnetica</name>
    <dbReference type="NCBI Taxonomy" id="2033718"/>
    <lineage>
        <taxon>Bacteria</taxon>
        <taxon>Candidatus Methylomirabilota</taxon>
        <taxon>Candidatus Methylomirabilia</taxon>
        <taxon>Candidatus Methylomirabilales</taxon>
        <taxon>Candidatus Methylomirabilaceae</taxon>
        <taxon>Candidatus Methylomirabilis</taxon>
    </lineage>
</organism>
<evidence type="ECO:0000256" key="1">
    <source>
        <dbReference type="SAM" id="SignalP"/>
    </source>
</evidence>
<feature type="signal peptide" evidence="1">
    <location>
        <begin position="1"/>
        <end position="21"/>
    </location>
</feature>
<dbReference type="Pfam" id="PF11866">
    <property type="entry name" value="DUF3386"/>
    <property type="match status" value="1"/>
</dbReference>
<dbReference type="Proteomes" id="UP000241436">
    <property type="component" value="Unassembled WGS sequence"/>
</dbReference>
<protein>
    <recommendedName>
        <fullName evidence="4">DUF3386 domain-containing protein</fullName>
    </recommendedName>
</protein>
<reference evidence="3" key="2">
    <citation type="journal article" date="2018" name="Environ. Microbiol.">
        <title>Bloom of a denitrifying methanotroph, 'Candidatus Methylomirabilis limnetica', in a deep stratified lake.</title>
        <authorList>
            <person name="Graf J.S."/>
            <person name="Mayr M.J."/>
            <person name="Marchant H.K."/>
            <person name="Tienken D."/>
            <person name="Hach P.F."/>
            <person name="Brand A."/>
            <person name="Schubert C.J."/>
            <person name="Kuypers M.M."/>
            <person name="Milucka J."/>
        </authorList>
    </citation>
    <scope>NUCLEOTIDE SEQUENCE [LARGE SCALE GENOMIC DNA]</scope>
    <source>
        <strain evidence="3">Zug</strain>
    </source>
</reference>
<reference evidence="2 3" key="1">
    <citation type="submission" date="2017-09" db="EMBL/GenBank/DDBJ databases">
        <title>Bloom of a denitrifying methanotroph, Candidatus Methylomirabilis limnetica, in a deep stratified lake.</title>
        <authorList>
            <person name="Graf J.S."/>
            <person name="Marchant H.K."/>
            <person name="Tienken D."/>
            <person name="Hach P.F."/>
            <person name="Brand A."/>
            <person name="Schubert C.J."/>
            <person name="Kuypers M.M."/>
            <person name="Milucka J."/>
        </authorList>
    </citation>
    <scope>NUCLEOTIDE SEQUENCE [LARGE SCALE GENOMIC DNA]</scope>
    <source>
        <strain evidence="2 3">Zug</strain>
    </source>
</reference>
<proteinExistence type="predicted"/>